<dbReference type="Pfam" id="PF02613">
    <property type="entry name" value="Nitrate_red_del"/>
    <property type="match status" value="1"/>
</dbReference>
<dbReference type="RefSeq" id="WP_075193162.1">
    <property type="nucleotide sequence ID" value="NZ_JADKNN010000017.1"/>
</dbReference>
<evidence type="ECO:0000256" key="2">
    <source>
        <dbReference type="HAMAP-Rule" id="MF_00940"/>
    </source>
</evidence>
<dbReference type="InterPro" id="IPR036411">
    <property type="entry name" value="TorD-like_sf"/>
</dbReference>
<sequence length="202" mass="22647">MKQTLTDISTSARILGALFYYSPDAPQARGIVDALRAPGWEREWPWAFDAALTAGFRASDAEGETLAQAWQRLFIGPHALPAPPWGSVWLDRESVLFGDSTQALQRWLRENAIAFETPPQEPADHIGLLLLLAAWLAGEGKTRELEELLAWHLLPFAPRFLEVFCAQARHPFYVALGELTRATLGWWRSGLAMPVAQKPLYR</sequence>
<evidence type="ECO:0000313" key="3">
    <source>
        <dbReference type="EMBL" id="KAB0885671.1"/>
    </source>
</evidence>
<dbReference type="PANTHER" id="PTHR34227:SF6">
    <property type="entry name" value="TAT PROOFREADING CHAPERONE DMSD"/>
    <property type="match status" value="1"/>
</dbReference>
<dbReference type="EMBL" id="WAGD01000007">
    <property type="protein sequence ID" value="KAB0885671.1"/>
    <property type="molecule type" value="Genomic_DNA"/>
</dbReference>
<comment type="caution">
    <text evidence="4">The sequence shown here is derived from an EMBL/GenBank/DDBJ whole genome shotgun (WGS) entry which is preliminary data.</text>
</comment>
<reference evidence="3 6" key="2">
    <citation type="submission" date="2019-08" db="EMBL/GenBank/DDBJ databases">
        <title>Prevalence, distribution, and phylogeny of type two toxin-antitoxin genes possessed by Cronobacter species where C. sakazakii homologs follow sequence type lineages.</title>
        <authorList>
            <person name="Finkelstein S."/>
            <person name="Negrete F."/>
            <person name="Jang H."/>
            <person name="Gopinath G.R."/>
            <person name="Tall B.D."/>
        </authorList>
    </citation>
    <scope>NUCLEOTIDE SEQUENCE [LARGE SCALE GENOMIC DNA]</scope>
    <source>
        <strain evidence="3 6">MOD1_GK1257</strain>
    </source>
</reference>
<dbReference type="Proteomes" id="UP000244378">
    <property type="component" value="Unassembled WGS sequence"/>
</dbReference>
<dbReference type="PIRSF" id="PIRSF004690">
    <property type="entry name" value="DmsD"/>
    <property type="match status" value="1"/>
</dbReference>
<dbReference type="GO" id="GO:0005048">
    <property type="term" value="F:signal sequence binding"/>
    <property type="evidence" value="ECO:0007669"/>
    <property type="project" value="InterPro"/>
</dbReference>
<comment type="similarity">
    <text evidence="2">Belongs to the TorD/DmsD family. DmsD subfamily.</text>
</comment>
<name>A0A2T7ATB1_9ENTR</name>
<reference evidence="4 5" key="1">
    <citation type="submission" date="2016-12" db="EMBL/GenBank/DDBJ databases">
        <title>Analysis of the Molecular Diversity Among Cronobacter Species Isolated from Filth Flies Using a Pan Genomic DNA Microarray.</title>
        <authorList>
            <person name="Pava-Ripoll M."/>
            <person name="Tall B."/>
            <person name="Farber J."/>
            <person name="Fanning S."/>
            <person name="Lehner A."/>
            <person name="Stephan R."/>
            <person name="Pagotto F."/>
            <person name="Iverson C."/>
            <person name="Ziobro G."/>
            <person name="Miller A."/>
            <person name="Pearson R."/>
            <person name="Yan Q."/>
            <person name="Kim M."/>
            <person name="Jeong S."/>
            <person name="Park J."/>
            <person name="Jun S."/>
            <person name="Choi H."/>
            <person name="Chung T."/>
            <person name="Yoo Y."/>
            <person name="Park E."/>
            <person name="Hwang S."/>
            <person name="Lee B."/>
            <person name="Sathyamoorthy V."/>
            <person name="Carter L."/>
            <person name="Mammel M."/>
            <person name="Jackson S."/>
            <person name="Kothary M."/>
            <person name="Patel I."/>
            <person name="Grim C."/>
            <person name="Gopinath G."/>
            <person name="Gangiredla J."/>
            <person name="Chase H."/>
        </authorList>
    </citation>
    <scope>NUCLEOTIDE SEQUENCE [LARGE SCALE GENOMIC DNA]</scope>
    <source>
        <strain evidence="4 5">MOD1-Md1s</strain>
    </source>
</reference>
<dbReference type="OrthoDB" id="3174863at2"/>
<dbReference type="InterPro" id="IPR026269">
    <property type="entry name" value="DmsD-type"/>
</dbReference>
<dbReference type="Gene3D" id="1.10.3480.10">
    <property type="entry name" value="TorD-like"/>
    <property type="match status" value="1"/>
</dbReference>
<comment type="function">
    <text evidence="2">Required for biogenesis/assembly of DMSO reductase, but not for the interaction of the DmsA signal peptide with the Tat system. May be part of a chaperone cascade complex that facilitates a folding-maturation pathway for the substrate protein.</text>
</comment>
<dbReference type="InterPro" id="IPR050289">
    <property type="entry name" value="TorD/DmsD_chaperones"/>
</dbReference>
<gene>
    <name evidence="2 3" type="primary">dmsD</name>
    <name evidence="4" type="ORF">AUN14_10310</name>
    <name evidence="3" type="ORF">FZI19_02055</name>
</gene>
<keyword evidence="6" id="KW-1185">Reference proteome</keyword>
<proteinExistence type="inferred from homology"/>
<accession>A0A2T7ATB1</accession>
<dbReference type="InterPro" id="IPR028611">
    <property type="entry name" value="DmsD_chaperone"/>
</dbReference>
<dbReference type="EMBL" id="MSAE01000019">
    <property type="protein sequence ID" value="PUX14750.1"/>
    <property type="molecule type" value="Genomic_DNA"/>
</dbReference>
<protein>
    <recommendedName>
        <fullName evidence="2">Tat proofreading chaperone DmsD</fullName>
    </recommendedName>
    <alternativeName>
        <fullName evidence="2">DMSO reductase maturation protein</fullName>
    </alternativeName>
    <alternativeName>
        <fullName evidence="2">Twin-arginine leader-binding protein DmsD</fullName>
    </alternativeName>
</protein>
<dbReference type="HAMAP" id="MF_00940">
    <property type="entry name" value="DmsD_chaperone"/>
    <property type="match status" value="1"/>
</dbReference>
<dbReference type="InterPro" id="IPR020945">
    <property type="entry name" value="DMSO/NO3_reduct_chaperone"/>
</dbReference>
<keyword evidence="1 2" id="KW-0143">Chaperone</keyword>
<evidence type="ECO:0000256" key="1">
    <source>
        <dbReference type="ARBA" id="ARBA00023186"/>
    </source>
</evidence>
<evidence type="ECO:0000313" key="5">
    <source>
        <dbReference type="Proteomes" id="UP000244378"/>
    </source>
</evidence>
<dbReference type="SUPFAM" id="SSF89155">
    <property type="entry name" value="TorD-like"/>
    <property type="match status" value="1"/>
</dbReference>
<evidence type="ECO:0000313" key="6">
    <source>
        <dbReference type="Proteomes" id="UP000469927"/>
    </source>
</evidence>
<dbReference type="AlphaFoldDB" id="A0A2T7ATB1"/>
<evidence type="ECO:0000313" key="4">
    <source>
        <dbReference type="EMBL" id="PUX14750.1"/>
    </source>
</evidence>
<dbReference type="PANTHER" id="PTHR34227">
    <property type="entry name" value="CHAPERONE PROTEIN YCDY"/>
    <property type="match status" value="1"/>
</dbReference>
<dbReference type="NCBIfam" id="NF008632">
    <property type="entry name" value="PRK11621.1"/>
    <property type="match status" value="1"/>
</dbReference>
<dbReference type="Proteomes" id="UP000469927">
    <property type="component" value="Unassembled WGS sequence"/>
</dbReference>
<organism evidence="4 5">
    <name type="scientific">Cronobacter muytjensii</name>
    <dbReference type="NCBI Taxonomy" id="413501"/>
    <lineage>
        <taxon>Bacteria</taxon>
        <taxon>Pseudomonadati</taxon>
        <taxon>Pseudomonadota</taxon>
        <taxon>Gammaproteobacteria</taxon>
        <taxon>Enterobacterales</taxon>
        <taxon>Enterobacteriaceae</taxon>
        <taxon>Cronobacter</taxon>
    </lineage>
</organism>